<evidence type="ECO:0000259" key="2">
    <source>
        <dbReference type="Pfam" id="PF25202"/>
    </source>
</evidence>
<dbReference type="InterPro" id="IPR004919">
    <property type="entry name" value="GmrSD_N"/>
</dbReference>
<dbReference type="InterPro" id="IPR057156">
    <property type="entry name" value="DUF7834"/>
</dbReference>
<evidence type="ECO:0000259" key="1">
    <source>
        <dbReference type="Pfam" id="PF03235"/>
    </source>
</evidence>
<gene>
    <name evidence="3" type="ORF">K8U73_08485</name>
</gene>
<accession>A0A921IZ44</accession>
<comment type="caution">
    <text evidence="3">The sequence shown here is derived from an EMBL/GenBank/DDBJ whole genome shotgun (WGS) entry which is preliminary data.</text>
</comment>
<evidence type="ECO:0000313" key="4">
    <source>
        <dbReference type="Proteomes" id="UP000786560"/>
    </source>
</evidence>
<organism evidence="3 4">
    <name type="scientific">Bifidobacterium pullorum subsp. gallinarum</name>
    <dbReference type="NCBI Taxonomy" id="78344"/>
    <lineage>
        <taxon>Bacteria</taxon>
        <taxon>Bacillati</taxon>
        <taxon>Actinomycetota</taxon>
        <taxon>Actinomycetes</taxon>
        <taxon>Bifidobacteriales</taxon>
        <taxon>Bifidobacteriaceae</taxon>
        <taxon>Bifidobacterium</taxon>
    </lineage>
</organism>
<dbReference type="Proteomes" id="UP000786560">
    <property type="component" value="Unassembled WGS sequence"/>
</dbReference>
<dbReference type="PANTHER" id="PTHR35149:SF2">
    <property type="entry name" value="DUF262 DOMAIN-CONTAINING PROTEIN"/>
    <property type="match status" value="1"/>
</dbReference>
<sequence length="594" mass="68955">MTEGDFPSLHTCTVEELLNMDLHIPDYQRPYVWTTVNVGELIEDIKSYAPNQSGSPQSDDVQLQDNRYRIGSIILHNETATDKPNEFDIVDGQQRIITLVLLYLLCNESANRSAACKAKDLSITSGRLDISRNHILENYHYGKQAIPEQERRPFLQKMLRGCSVDVITTHDISQAFQLFDSQNDRGKPLDPTDLLKAYHLHELDVQGDDSASQDNQDISSQWMDSATISRIRELFNDHLFRIKRWSMKQSVLDGFSASNINMFKGLSLTEAERNDTPWTKPYRILEERYCSAENPLLKTAEDYPFQIDMSFASGKRFFDMTQHYLDLAENCGIFLQDSAENNDSFLETCDWFVDEAIKDSPNTPMEHIRAELCRIDLFREMLSLRNSNWHYKTTCNLFLDLIMYYIDRFGTDHLNEFVNLAFRYAGALRIASSTCGITNIDTYVLAQRPQRYLPNRVNLFSIIRLATSARDVLHTSLDTIELNNKANSTDDKKWFDTIFYKTARFRDIPVIPWNDIKQLREHPENSEDIIKRLIGTYGDEHKYIREQIFAALCWGGIISKRGAKNRWKYDDKRNKPISGREKILEYISSFLHSN</sequence>
<dbReference type="RefSeq" id="WP_278711719.1">
    <property type="nucleotide sequence ID" value="NZ_DYUX01000028.1"/>
</dbReference>
<proteinExistence type="predicted"/>
<dbReference type="PANTHER" id="PTHR35149">
    <property type="entry name" value="SLL5132 PROTEIN"/>
    <property type="match status" value="1"/>
</dbReference>
<dbReference type="AlphaFoldDB" id="A0A921IZ44"/>
<reference evidence="3" key="2">
    <citation type="submission" date="2021-09" db="EMBL/GenBank/DDBJ databases">
        <authorList>
            <person name="Gilroy R."/>
        </authorList>
    </citation>
    <scope>NUCLEOTIDE SEQUENCE</scope>
    <source>
        <strain evidence="3">ChiBcolR7-4860</strain>
    </source>
</reference>
<feature type="domain" description="DUF7834" evidence="2">
    <location>
        <begin position="220"/>
        <end position="487"/>
    </location>
</feature>
<name>A0A921IZ44_9BIFI</name>
<feature type="domain" description="GmrSD restriction endonucleases N-terminal" evidence="1">
    <location>
        <begin position="15"/>
        <end position="199"/>
    </location>
</feature>
<dbReference type="EMBL" id="DYUX01000028">
    <property type="protein sequence ID" value="HJG42400.1"/>
    <property type="molecule type" value="Genomic_DNA"/>
</dbReference>
<dbReference type="Pfam" id="PF03235">
    <property type="entry name" value="GmrSD_N"/>
    <property type="match status" value="1"/>
</dbReference>
<protein>
    <submittedName>
        <fullName evidence="3">DUF262 domain-containing protein</fullName>
    </submittedName>
</protein>
<dbReference type="Pfam" id="PF25202">
    <property type="entry name" value="DUF7834"/>
    <property type="match status" value="1"/>
</dbReference>
<evidence type="ECO:0000313" key="3">
    <source>
        <dbReference type="EMBL" id="HJG42400.1"/>
    </source>
</evidence>
<reference evidence="3" key="1">
    <citation type="journal article" date="2021" name="PeerJ">
        <title>Extensive microbial diversity within the chicken gut microbiome revealed by metagenomics and culture.</title>
        <authorList>
            <person name="Gilroy R."/>
            <person name="Ravi A."/>
            <person name="Getino M."/>
            <person name="Pursley I."/>
            <person name="Horton D.L."/>
            <person name="Alikhan N.F."/>
            <person name="Baker D."/>
            <person name="Gharbi K."/>
            <person name="Hall N."/>
            <person name="Watson M."/>
            <person name="Adriaenssens E.M."/>
            <person name="Foster-Nyarko E."/>
            <person name="Jarju S."/>
            <person name="Secka A."/>
            <person name="Antonio M."/>
            <person name="Oren A."/>
            <person name="Chaudhuri R.R."/>
            <person name="La Ragione R."/>
            <person name="Hildebrand F."/>
            <person name="Pallen M.J."/>
        </authorList>
    </citation>
    <scope>NUCLEOTIDE SEQUENCE</scope>
    <source>
        <strain evidence="3">ChiBcolR7-4860</strain>
    </source>
</reference>